<dbReference type="InterPro" id="IPR002110">
    <property type="entry name" value="Ankyrin_rpt"/>
</dbReference>
<evidence type="ECO:0000313" key="5">
    <source>
        <dbReference type="RefSeq" id="XP_006821858.1"/>
    </source>
</evidence>
<sequence length="171" mass="18618">YKKTPLLCVLENDHKDSVDVFLSTEVIDRVDKDNKSQLHYAVEYGHTKSVEALLSAGAKLDIVDKDNKTPLHYAAEKGNNKSVETLLSAGANVEVVDKDNKTPLHYAAEKGNNKSVEALLSKGAKVEVVDKLLLNFQYDVPSLQRSSPMVKVIAECSESTQGTMSAALTAN</sequence>
<keyword evidence="4" id="KW-1185">Reference proteome</keyword>
<gene>
    <name evidence="5" type="primary">LOC102803899</name>
</gene>
<dbReference type="Proteomes" id="UP000694865">
    <property type="component" value="Unplaced"/>
</dbReference>
<name>A0ABM0MPB7_SACKO</name>
<dbReference type="GeneID" id="102803899"/>
<feature type="non-terminal residue" evidence="5">
    <location>
        <position position="1"/>
    </location>
</feature>
<proteinExistence type="predicted"/>
<organism evidence="4 5">
    <name type="scientific">Saccoglossus kowalevskii</name>
    <name type="common">Acorn worm</name>
    <dbReference type="NCBI Taxonomy" id="10224"/>
    <lineage>
        <taxon>Eukaryota</taxon>
        <taxon>Metazoa</taxon>
        <taxon>Hemichordata</taxon>
        <taxon>Enteropneusta</taxon>
        <taxon>Harrimaniidae</taxon>
        <taxon>Saccoglossus</taxon>
    </lineage>
</organism>
<protein>
    <submittedName>
        <fullName evidence="5">Serine/threonine-protein phosphatase 6 regulatory ankyrin repeat subunit B-like</fullName>
    </submittedName>
</protein>
<dbReference type="PANTHER" id="PTHR24198">
    <property type="entry name" value="ANKYRIN REPEAT AND PROTEIN KINASE DOMAIN-CONTAINING PROTEIN"/>
    <property type="match status" value="1"/>
</dbReference>
<feature type="repeat" description="ANK" evidence="3">
    <location>
        <begin position="99"/>
        <end position="131"/>
    </location>
</feature>
<dbReference type="SUPFAM" id="SSF48403">
    <property type="entry name" value="Ankyrin repeat"/>
    <property type="match status" value="1"/>
</dbReference>
<dbReference type="PROSITE" id="PS50297">
    <property type="entry name" value="ANK_REP_REGION"/>
    <property type="match status" value="3"/>
</dbReference>
<dbReference type="InterPro" id="IPR036770">
    <property type="entry name" value="Ankyrin_rpt-contain_sf"/>
</dbReference>
<reference evidence="5" key="1">
    <citation type="submission" date="2025-08" db="UniProtKB">
        <authorList>
            <consortium name="RefSeq"/>
        </authorList>
    </citation>
    <scope>IDENTIFICATION</scope>
    <source>
        <tissue evidence="5">Testes</tissue>
    </source>
</reference>
<evidence type="ECO:0000313" key="4">
    <source>
        <dbReference type="Proteomes" id="UP000694865"/>
    </source>
</evidence>
<keyword evidence="1" id="KW-0677">Repeat</keyword>
<dbReference type="SMART" id="SM00248">
    <property type="entry name" value="ANK"/>
    <property type="match status" value="4"/>
</dbReference>
<evidence type="ECO:0000256" key="2">
    <source>
        <dbReference type="ARBA" id="ARBA00023043"/>
    </source>
</evidence>
<dbReference type="Gene3D" id="1.25.40.20">
    <property type="entry name" value="Ankyrin repeat-containing domain"/>
    <property type="match status" value="2"/>
</dbReference>
<feature type="repeat" description="ANK" evidence="3">
    <location>
        <begin position="33"/>
        <end position="65"/>
    </location>
</feature>
<feature type="repeat" description="ANK" evidence="3">
    <location>
        <begin position="66"/>
        <end position="98"/>
    </location>
</feature>
<dbReference type="PROSITE" id="PS50088">
    <property type="entry name" value="ANK_REPEAT"/>
    <property type="match status" value="3"/>
</dbReference>
<evidence type="ECO:0000256" key="3">
    <source>
        <dbReference type="PROSITE-ProRule" id="PRU00023"/>
    </source>
</evidence>
<evidence type="ECO:0000256" key="1">
    <source>
        <dbReference type="ARBA" id="ARBA00022737"/>
    </source>
</evidence>
<dbReference type="RefSeq" id="XP_006821858.1">
    <property type="nucleotide sequence ID" value="XM_006821795.1"/>
</dbReference>
<accession>A0ABM0MPB7</accession>
<keyword evidence="2 3" id="KW-0040">ANK repeat</keyword>
<dbReference type="Pfam" id="PF12796">
    <property type="entry name" value="Ank_2"/>
    <property type="match status" value="1"/>
</dbReference>
<dbReference type="PANTHER" id="PTHR24198:SF194">
    <property type="entry name" value="INVERSIN-A"/>
    <property type="match status" value="1"/>
</dbReference>